<evidence type="ECO:0000313" key="12">
    <source>
        <dbReference type="Proteomes" id="UP000692954"/>
    </source>
</evidence>
<comment type="similarity">
    <text evidence="2">Belongs to the MAPRE family.</text>
</comment>
<evidence type="ECO:0000256" key="4">
    <source>
        <dbReference type="ARBA" id="ARBA00022618"/>
    </source>
</evidence>
<dbReference type="AlphaFoldDB" id="A0A8S1R0U1"/>
<name>A0A8S1R0U1_9CILI</name>
<dbReference type="EMBL" id="CAJJDN010000127">
    <property type="protein sequence ID" value="CAD8120692.1"/>
    <property type="molecule type" value="Genomic_DNA"/>
</dbReference>
<protein>
    <recommendedName>
        <fullName evidence="10">Calponin-homology (CH) domain-containing protein</fullName>
    </recommendedName>
</protein>
<evidence type="ECO:0000256" key="5">
    <source>
        <dbReference type="ARBA" id="ARBA00022701"/>
    </source>
</evidence>
<dbReference type="GO" id="GO:0051301">
    <property type="term" value="P:cell division"/>
    <property type="evidence" value="ECO:0007669"/>
    <property type="project" value="UniProtKB-KW"/>
</dbReference>
<comment type="subcellular location">
    <subcellularLocation>
        <location evidence="1">Cytoplasm</location>
        <location evidence="1">Cytoskeleton</location>
    </subcellularLocation>
</comment>
<evidence type="ECO:0000256" key="3">
    <source>
        <dbReference type="ARBA" id="ARBA00022490"/>
    </source>
</evidence>
<evidence type="ECO:0000256" key="8">
    <source>
        <dbReference type="ARBA" id="ARBA00023306"/>
    </source>
</evidence>
<dbReference type="GO" id="GO:0005874">
    <property type="term" value="C:microtubule"/>
    <property type="evidence" value="ECO:0007669"/>
    <property type="project" value="UniProtKB-KW"/>
</dbReference>
<gene>
    <name evidence="11" type="ORF">PSON_ATCC_30995.1.T1270151</name>
</gene>
<evidence type="ECO:0000256" key="1">
    <source>
        <dbReference type="ARBA" id="ARBA00004245"/>
    </source>
</evidence>
<organism evidence="11 12">
    <name type="scientific">Paramecium sonneborni</name>
    <dbReference type="NCBI Taxonomy" id="65129"/>
    <lineage>
        <taxon>Eukaryota</taxon>
        <taxon>Sar</taxon>
        <taxon>Alveolata</taxon>
        <taxon>Ciliophora</taxon>
        <taxon>Intramacronucleata</taxon>
        <taxon>Oligohymenophorea</taxon>
        <taxon>Peniculida</taxon>
        <taxon>Parameciidae</taxon>
        <taxon>Paramecium</taxon>
    </lineage>
</organism>
<dbReference type="Proteomes" id="UP000692954">
    <property type="component" value="Unassembled WGS sequence"/>
</dbReference>
<dbReference type="InterPro" id="IPR001715">
    <property type="entry name" value="CH_dom"/>
</dbReference>
<accession>A0A8S1R0U1</accession>
<keyword evidence="4" id="KW-0132">Cell division</keyword>
<dbReference type="InterPro" id="IPR027328">
    <property type="entry name" value="MAPRE"/>
</dbReference>
<dbReference type="Pfam" id="PF00307">
    <property type="entry name" value="CH"/>
    <property type="match status" value="1"/>
</dbReference>
<keyword evidence="7" id="KW-0206">Cytoskeleton</keyword>
<feature type="coiled-coil region" evidence="9">
    <location>
        <begin position="162"/>
        <end position="189"/>
    </location>
</feature>
<feature type="domain" description="Calponin-homology (CH)" evidence="10">
    <location>
        <begin position="6"/>
        <end position="108"/>
    </location>
</feature>
<evidence type="ECO:0000313" key="11">
    <source>
        <dbReference type="EMBL" id="CAD8120692.1"/>
    </source>
</evidence>
<evidence type="ECO:0000256" key="2">
    <source>
        <dbReference type="ARBA" id="ARBA00010729"/>
    </source>
</evidence>
<evidence type="ECO:0000256" key="7">
    <source>
        <dbReference type="ARBA" id="ARBA00023212"/>
    </source>
</evidence>
<dbReference type="PANTHER" id="PTHR10623">
    <property type="entry name" value="MICROTUBULE-ASSOCIATED PROTEIN RP/EB FAMILY MEMBER"/>
    <property type="match status" value="1"/>
</dbReference>
<reference evidence="11" key="1">
    <citation type="submission" date="2021-01" db="EMBL/GenBank/DDBJ databases">
        <authorList>
            <consortium name="Genoscope - CEA"/>
            <person name="William W."/>
        </authorList>
    </citation>
    <scope>NUCLEOTIDE SEQUENCE</scope>
</reference>
<dbReference type="PROSITE" id="PS50021">
    <property type="entry name" value="CH"/>
    <property type="match status" value="1"/>
</dbReference>
<keyword evidence="12" id="KW-1185">Reference proteome</keyword>
<keyword evidence="6" id="KW-0498">Mitosis</keyword>
<evidence type="ECO:0000259" key="10">
    <source>
        <dbReference type="PROSITE" id="PS50021"/>
    </source>
</evidence>
<keyword evidence="9" id="KW-0175">Coiled coil</keyword>
<dbReference type="GO" id="GO:0008017">
    <property type="term" value="F:microtubule binding"/>
    <property type="evidence" value="ECO:0007669"/>
    <property type="project" value="InterPro"/>
</dbReference>
<evidence type="ECO:0000256" key="9">
    <source>
        <dbReference type="SAM" id="Coils"/>
    </source>
</evidence>
<keyword evidence="8" id="KW-0131">Cell cycle</keyword>
<keyword evidence="5" id="KW-0493">Microtubule</keyword>
<keyword evidence="3" id="KW-0963">Cytoplasm</keyword>
<evidence type="ECO:0000256" key="6">
    <source>
        <dbReference type="ARBA" id="ARBA00022776"/>
    </source>
</evidence>
<proteinExistence type="inferred from homology"/>
<dbReference type="OrthoDB" id="283645at2759"/>
<sequence>MKSHNNQGRQDFLQWINELTECDYPKVELLSDGIGYCQIIDALHPGAIYLSKLNFMARFPDEYTKNLKVLDDAFSKLKIDKVVPIDKLSKCKFQDNMAFLQWMYNYASKINTFIKNYRGYSRRLEAFEKQHHGRYTQMSAHLIPNTEFLKFKQTDIDGRTFLKVESTKIQQAEEVIKELEIDIKNKMDYNWKLIYALDDLQYQRDILFGLLTKIDQCVQKNNDPTAIKMHNVIMEEPIDFSEK</sequence>
<dbReference type="FunFam" id="1.10.418.10:FF:000028">
    <property type="entry name" value="RP/EB family microtubule-associated protein"/>
    <property type="match status" value="1"/>
</dbReference>
<comment type="caution">
    <text evidence="11">The sequence shown here is derived from an EMBL/GenBank/DDBJ whole genome shotgun (WGS) entry which is preliminary data.</text>
</comment>